<dbReference type="AlphaFoldDB" id="F0UXP0"/>
<evidence type="ECO:0000313" key="2">
    <source>
        <dbReference type="EMBL" id="ACY68653.1"/>
    </source>
</evidence>
<sequence length="135" mass="15228">MVPIEPVSFSVGVATLFTTCVECFKYFKAGQAQHRDYELLEPEFDLIKSRMLIWGNAIGMGSVTEDAITTEDDTSEKTSLLVRSLNAIKSLLEDYKSLQDKYGLKEIPETTPSPASIRDLPSFQVLNLFRTPRLY</sequence>
<organism evidence="2">
    <name type="scientific">Cladonia grayi</name>
    <name type="common">Gray's cup lichen</name>
    <dbReference type="NCBI Taxonomy" id="27339"/>
    <lineage>
        <taxon>Eukaryota</taxon>
        <taxon>Fungi</taxon>
        <taxon>Dikarya</taxon>
        <taxon>Ascomycota</taxon>
        <taxon>Pezizomycotina</taxon>
        <taxon>Lecanoromycetes</taxon>
        <taxon>OSLEUM clade</taxon>
        <taxon>Lecanoromycetidae</taxon>
        <taxon>Lecanorales</taxon>
        <taxon>Lecanorineae</taxon>
        <taxon>Cladoniaceae</taxon>
        <taxon>Cladonia</taxon>
    </lineage>
</organism>
<evidence type="ECO:0000259" key="1">
    <source>
        <dbReference type="Pfam" id="PF14479"/>
    </source>
</evidence>
<name>F0UXP0_CLAGR</name>
<accession>F0UXP0</accession>
<proteinExistence type="evidence at transcript level"/>
<dbReference type="Pfam" id="PF14479">
    <property type="entry name" value="HeLo"/>
    <property type="match status" value="1"/>
</dbReference>
<dbReference type="InterPro" id="IPR029498">
    <property type="entry name" value="HeLo_dom"/>
</dbReference>
<dbReference type="Gene3D" id="1.20.120.1020">
    <property type="entry name" value="Prion-inhibition and propagation, HeLo domain"/>
    <property type="match status" value="1"/>
</dbReference>
<feature type="domain" description="Prion-inhibition and propagation HeLo" evidence="1">
    <location>
        <begin position="11"/>
        <end position="111"/>
    </location>
</feature>
<dbReference type="InterPro" id="IPR038305">
    <property type="entry name" value="HeLo_sf"/>
</dbReference>
<protein>
    <submittedName>
        <fullName evidence="2">CHP2</fullName>
    </submittedName>
</protein>
<dbReference type="EMBL" id="FJ756905">
    <property type="protein sequence ID" value="ACY68653.1"/>
    <property type="molecule type" value="mRNA"/>
</dbReference>
<reference evidence="2" key="1">
    <citation type="journal article" date="2011" name="Mycologia">
        <title>Fungal and algal gene expression in early developmental stages of lichen-symbiosis.</title>
        <authorList>
            <person name="Joneson S."/>
            <person name="Armaleo D."/>
            <person name="Lutzoni F."/>
        </authorList>
    </citation>
    <scope>NUCLEOTIDE SEQUENCE</scope>
    <source>
        <strain evidence="2">DA1</strain>
        <tissue evidence="2">Soredia</tissue>
    </source>
</reference>
<feature type="non-terminal residue" evidence="2">
    <location>
        <position position="135"/>
    </location>
</feature>